<dbReference type="CDD" id="cd04305">
    <property type="entry name" value="HAD_Neu5Ac-Pase_like"/>
    <property type="match status" value="1"/>
</dbReference>
<dbReference type="NCBIfam" id="TIGR01509">
    <property type="entry name" value="HAD-SF-IA-v3"/>
    <property type="match status" value="1"/>
</dbReference>
<dbReference type="InterPro" id="IPR051400">
    <property type="entry name" value="HAD-like_hydrolase"/>
</dbReference>
<name>A0ABU6KER7_9BACI</name>
<comment type="function">
    <text evidence="3">Catalyzes the last step of the phosphorylated serine biosynthetic pathway, i.e. dephosphorylation of O-phospho-L-serine to form L-serine.</text>
</comment>
<evidence type="ECO:0000256" key="2">
    <source>
        <dbReference type="ARBA" id="ARBA00022842"/>
    </source>
</evidence>
<organism evidence="4 5">
    <name type="scientific">Virgibacillus tibetensis</name>
    <dbReference type="NCBI Taxonomy" id="3042313"/>
    <lineage>
        <taxon>Bacteria</taxon>
        <taxon>Bacillati</taxon>
        <taxon>Bacillota</taxon>
        <taxon>Bacilli</taxon>
        <taxon>Bacillales</taxon>
        <taxon>Bacillaceae</taxon>
        <taxon>Virgibacillus</taxon>
    </lineage>
</organism>
<evidence type="ECO:0000313" key="4">
    <source>
        <dbReference type="EMBL" id="MEC5423822.1"/>
    </source>
</evidence>
<dbReference type="EMBL" id="JARZFX010000003">
    <property type="protein sequence ID" value="MEC5423822.1"/>
    <property type="molecule type" value="Genomic_DNA"/>
</dbReference>
<comment type="catalytic activity">
    <reaction evidence="3">
        <text>O-phospho-L-serine + H2O = L-serine + phosphate</text>
        <dbReference type="Rhea" id="RHEA:21208"/>
        <dbReference type="ChEBI" id="CHEBI:15377"/>
        <dbReference type="ChEBI" id="CHEBI:33384"/>
        <dbReference type="ChEBI" id="CHEBI:43474"/>
        <dbReference type="ChEBI" id="CHEBI:57524"/>
        <dbReference type="EC" id="3.1.3.3"/>
    </reaction>
</comment>
<evidence type="ECO:0000256" key="1">
    <source>
        <dbReference type="ARBA" id="ARBA00022801"/>
    </source>
</evidence>
<sequence length="262" mass="29727">MLKALLFDLDDTLLWDKKSVQEAFKATCELATGKYNISPKLLEEKVRENARSLYASYETYSFTQMIGINPFEGLWGNFSDAGESFRKLREIAPSYRKEAWTRGLKELGIDDADFGYKLAETFPVERKKNAFVYNETFRVLEQLKGKYQLLMLTNGSPDLQQTKLDITPELVPYFDHIVISGAFGRGKPDPAIFEHALELLGVQKNEALMIGDNLHTDILGASRAGITSVWINHHQKQAVDVLPDYEVTDLEEVMGIINKINI</sequence>
<dbReference type="InterPro" id="IPR044266">
    <property type="entry name" value="PSP_YsaA"/>
</dbReference>
<dbReference type="InterPro" id="IPR023214">
    <property type="entry name" value="HAD_sf"/>
</dbReference>
<evidence type="ECO:0000256" key="3">
    <source>
        <dbReference type="HAMAP-Rule" id="MF_02240"/>
    </source>
</evidence>
<comment type="similarity">
    <text evidence="3">Belongs to the HAD-like hydrolase superfamily.</text>
</comment>
<keyword evidence="5" id="KW-1185">Reference proteome</keyword>
<dbReference type="HAMAP" id="MF_02240">
    <property type="entry name" value="PSP"/>
    <property type="match status" value="1"/>
</dbReference>
<dbReference type="Gene3D" id="1.20.120.1600">
    <property type="match status" value="1"/>
</dbReference>
<keyword evidence="3" id="KW-0170">Cobalt</keyword>
<comment type="catalytic activity">
    <reaction evidence="3">
        <text>O-phospho-D-serine + H2O = D-serine + phosphate</text>
        <dbReference type="Rhea" id="RHEA:24873"/>
        <dbReference type="ChEBI" id="CHEBI:15377"/>
        <dbReference type="ChEBI" id="CHEBI:35247"/>
        <dbReference type="ChEBI" id="CHEBI:43474"/>
        <dbReference type="ChEBI" id="CHEBI:58680"/>
        <dbReference type="EC" id="3.1.3.3"/>
    </reaction>
</comment>
<accession>A0ABU6KER7</accession>
<dbReference type="SFLD" id="SFLDS00003">
    <property type="entry name" value="Haloacid_Dehalogenase"/>
    <property type="match status" value="1"/>
</dbReference>
<dbReference type="GO" id="GO:0016787">
    <property type="term" value="F:hydrolase activity"/>
    <property type="evidence" value="ECO:0007669"/>
    <property type="project" value="UniProtKB-KW"/>
</dbReference>
<dbReference type="PANTHER" id="PTHR46470:SF3">
    <property type="entry name" value="N-ACYLNEURAMINATE-9-PHOSPHATASE"/>
    <property type="match status" value="1"/>
</dbReference>
<evidence type="ECO:0000313" key="5">
    <source>
        <dbReference type="Proteomes" id="UP001335737"/>
    </source>
</evidence>
<proteinExistence type="inferred from homology"/>
<dbReference type="SFLD" id="SFLDG01129">
    <property type="entry name" value="C1.5:_HAD__Beta-PGM__Phosphata"/>
    <property type="match status" value="1"/>
</dbReference>
<comment type="pathway">
    <text evidence="3">Amino-acid biosynthesis; L-serine biosynthesis; L-serine from 3-phospho-D-glycerate: step 3/3.</text>
</comment>
<dbReference type="RefSeq" id="WP_327607386.1">
    <property type="nucleotide sequence ID" value="NZ_JARZFX010000003.1"/>
</dbReference>
<keyword evidence="3" id="KW-0028">Amino-acid biosynthesis</keyword>
<keyword evidence="2 3" id="KW-0460">Magnesium</keyword>
<dbReference type="NCBIfam" id="TIGR01549">
    <property type="entry name" value="HAD-SF-IA-v1"/>
    <property type="match status" value="1"/>
</dbReference>
<dbReference type="EC" id="3.1.3.3" evidence="3"/>
<dbReference type="InterPro" id="IPR006439">
    <property type="entry name" value="HAD-SF_hydro_IA"/>
</dbReference>
<dbReference type="InterPro" id="IPR036412">
    <property type="entry name" value="HAD-like_sf"/>
</dbReference>
<dbReference type="PANTHER" id="PTHR46470">
    <property type="entry name" value="N-ACYLNEURAMINATE-9-PHOSPHATASE"/>
    <property type="match status" value="1"/>
</dbReference>
<dbReference type="SFLD" id="SFLDG01135">
    <property type="entry name" value="C1.5.6:_HAD__Beta-PGM__Phospha"/>
    <property type="match status" value="1"/>
</dbReference>
<protein>
    <recommendedName>
        <fullName evidence="3">Phosphoserine phosphatase</fullName>
        <shortName evidence="3">PSP</shortName>
        <ecNumber evidence="3">3.1.3.3</ecNumber>
    </recommendedName>
</protein>
<dbReference type="Proteomes" id="UP001335737">
    <property type="component" value="Unassembled WGS sequence"/>
</dbReference>
<keyword evidence="1 3" id="KW-0378">Hydrolase</keyword>
<gene>
    <name evidence="4" type="ORF">QGM71_09995</name>
</gene>
<dbReference type="Pfam" id="PF00702">
    <property type="entry name" value="Hydrolase"/>
    <property type="match status" value="1"/>
</dbReference>
<dbReference type="SUPFAM" id="SSF56784">
    <property type="entry name" value="HAD-like"/>
    <property type="match status" value="1"/>
</dbReference>
<comment type="caution">
    <text evidence="4">The sequence shown here is derived from an EMBL/GenBank/DDBJ whole genome shotgun (WGS) entry which is preliminary data.</text>
</comment>
<keyword evidence="3" id="KW-0718">Serine biosynthesis</keyword>
<dbReference type="Gene3D" id="3.40.50.1000">
    <property type="entry name" value="HAD superfamily/HAD-like"/>
    <property type="match status" value="1"/>
</dbReference>
<reference evidence="4 5" key="1">
    <citation type="journal article" date="2024" name="Int. J. Syst. Evol. Microbiol.">
        <title>Virgibacillus tibetensis sp. nov., isolated from salt lake on the Tibetan Plateau of China.</title>
        <authorList>
            <person name="Phurbu D."/>
            <person name="Liu Z.-X."/>
            <person name="Wang R."/>
            <person name="Zheng Y.-Y."/>
            <person name="Liu H.-C."/>
            <person name="Zhou Y.-G."/>
            <person name="Yu Y.-J."/>
            <person name="Li A.-H."/>
        </authorList>
    </citation>
    <scope>NUCLEOTIDE SEQUENCE [LARGE SCALE GENOMIC DNA]</scope>
    <source>
        <strain evidence="4 5">C22-A2</strain>
    </source>
</reference>
<comment type="cofactor">
    <cofactor evidence="3">
        <name>Mg(2+)</name>
        <dbReference type="ChEBI" id="CHEBI:18420"/>
    </cofactor>
    <cofactor evidence="3">
        <name>Co(2+)</name>
        <dbReference type="ChEBI" id="CHEBI:48828"/>
    </cofactor>
</comment>